<evidence type="ECO:0000313" key="2">
    <source>
        <dbReference type="Proteomes" id="UP001226091"/>
    </source>
</evidence>
<reference evidence="2" key="1">
    <citation type="journal article" date="2025" name="Aquaculture">
        <title>Assessment of the bioflocculant production and safety properties of Metabacillus hrfriensis sp. nov. based on phenotypic and whole-genome sequencing analysis.</title>
        <authorList>
            <person name="Zhang R."/>
            <person name="Zhao Z."/>
            <person name="Luo L."/>
            <person name="Wang S."/>
            <person name="Guo K."/>
            <person name="Xu W."/>
        </authorList>
    </citation>
    <scope>NUCLEOTIDE SEQUENCE [LARGE SCALE GENOMIC DNA]</scope>
    <source>
        <strain evidence="2">CT-WN-B3</strain>
    </source>
</reference>
<evidence type="ECO:0000313" key="1">
    <source>
        <dbReference type="EMBL" id="WHZ60143.1"/>
    </source>
</evidence>
<accession>A0ACD4RIK0</accession>
<protein>
    <submittedName>
        <fullName evidence="1">YgaB family protein</fullName>
    </submittedName>
</protein>
<dbReference type="EMBL" id="CP126116">
    <property type="protein sequence ID" value="WHZ60143.1"/>
    <property type="molecule type" value="Genomic_DNA"/>
</dbReference>
<dbReference type="Proteomes" id="UP001226091">
    <property type="component" value="Chromosome"/>
</dbReference>
<proteinExistence type="predicted"/>
<keyword evidence="2" id="KW-1185">Reference proteome</keyword>
<sequence>MKDFDQLVGSQLQTMEKLLCLQSEIERCQQLKEQLCSFPDEIKCKEIESEIDFMKDELHMIQKVFEKQTEEVILSYQAVLPLRK</sequence>
<name>A0ACD4RIK0_9BACI</name>
<organism evidence="1 2">
    <name type="scientific">Metabacillus hrfriensis</name>
    <dbReference type="NCBI Taxonomy" id="3048891"/>
    <lineage>
        <taxon>Bacteria</taxon>
        <taxon>Bacillati</taxon>
        <taxon>Bacillota</taxon>
        <taxon>Bacilli</taxon>
        <taxon>Bacillales</taxon>
        <taxon>Bacillaceae</taxon>
        <taxon>Metabacillus</taxon>
    </lineage>
</organism>
<gene>
    <name evidence="1" type="ORF">QLQ22_03475</name>
</gene>